<gene>
    <name evidence="2" type="ORF">L211DRAFT_643016</name>
</gene>
<accession>A0A3N4L9D5</accession>
<feature type="compositionally biased region" description="Polar residues" evidence="1">
    <location>
        <begin position="107"/>
        <end position="131"/>
    </location>
</feature>
<evidence type="ECO:0000313" key="3">
    <source>
        <dbReference type="Proteomes" id="UP000267821"/>
    </source>
</evidence>
<feature type="region of interest" description="Disordered" evidence="1">
    <location>
        <begin position="76"/>
        <end position="137"/>
    </location>
</feature>
<evidence type="ECO:0000313" key="2">
    <source>
        <dbReference type="EMBL" id="RPB19226.1"/>
    </source>
</evidence>
<dbReference type="InParanoid" id="A0A3N4L9D5"/>
<sequence length="137" mass="14926">MVGIAQGCGASVTLVAGGEASCRDALENLRPQQRSTEILKPSWHLNPFRVCCRGRSCMRLCAPVCDSPDEQTLQSADLATRRTVVPFPPKRRTAEGKKSTGIDGVQHSPQLQAGSTQPHPEPTSQHLNITIAQHYKR</sequence>
<reference evidence="2 3" key="1">
    <citation type="journal article" date="2018" name="Nat. Ecol. Evol.">
        <title>Pezizomycetes genomes reveal the molecular basis of ectomycorrhizal truffle lifestyle.</title>
        <authorList>
            <person name="Murat C."/>
            <person name="Payen T."/>
            <person name="Noel B."/>
            <person name="Kuo A."/>
            <person name="Morin E."/>
            <person name="Chen J."/>
            <person name="Kohler A."/>
            <person name="Krizsan K."/>
            <person name="Balestrini R."/>
            <person name="Da Silva C."/>
            <person name="Montanini B."/>
            <person name="Hainaut M."/>
            <person name="Levati E."/>
            <person name="Barry K.W."/>
            <person name="Belfiori B."/>
            <person name="Cichocki N."/>
            <person name="Clum A."/>
            <person name="Dockter R.B."/>
            <person name="Fauchery L."/>
            <person name="Guy J."/>
            <person name="Iotti M."/>
            <person name="Le Tacon F."/>
            <person name="Lindquist E.A."/>
            <person name="Lipzen A."/>
            <person name="Malagnac F."/>
            <person name="Mello A."/>
            <person name="Molinier V."/>
            <person name="Miyauchi S."/>
            <person name="Poulain J."/>
            <person name="Riccioni C."/>
            <person name="Rubini A."/>
            <person name="Sitrit Y."/>
            <person name="Splivallo R."/>
            <person name="Traeger S."/>
            <person name="Wang M."/>
            <person name="Zifcakova L."/>
            <person name="Wipf D."/>
            <person name="Zambonelli A."/>
            <person name="Paolocci F."/>
            <person name="Nowrousian M."/>
            <person name="Ottonello S."/>
            <person name="Baldrian P."/>
            <person name="Spatafora J.W."/>
            <person name="Henrissat B."/>
            <person name="Nagy L.G."/>
            <person name="Aury J.M."/>
            <person name="Wincker P."/>
            <person name="Grigoriev I.V."/>
            <person name="Bonfante P."/>
            <person name="Martin F.M."/>
        </authorList>
    </citation>
    <scope>NUCLEOTIDE SEQUENCE [LARGE SCALE GENOMIC DNA]</scope>
    <source>
        <strain evidence="2 3">ATCC MYA-4762</strain>
    </source>
</reference>
<keyword evidence="3" id="KW-1185">Reference proteome</keyword>
<proteinExistence type="predicted"/>
<dbReference type="AlphaFoldDB" id="A0A3N4L9D5"/>
<name>A0A3N4L9D5_9PEZI</name>
<evidence type="ECO:0000256" key="1">
    <source>
        <dbReference type="SAM" id="MobiDB-lite"/>
    </source>
</evidence>
<organism evidence="2 3">
    <name type="scientific">Terfezia boudieri ATCC MYA-4762</name>
    <dbReference type="NCBI Taxonomy" id="1051890"/>
    <lineage>
        <taxon>Eukaryota</taxon>
        <taxon>Fungi</taxon>
        <taxon>Dikarya</taxon>
        <taxon>Ascomycota</taxon>
        <taxon>Pezizomycotina</taxon>
        <taxon>Pezizomycetes</taxon>
        <taxon>Pezizales</taxon>
        <taxon>Pezizaceae</taxon>
        <taxon>Terfezia</taxon>
    </lineage>
</organism>
<dbReference type="Proteomes" id="UP000267821">
    <property type="component" value="Unassembled WGS sequence"/>
</dbReference>
<protein>
    <submittedName>
        <fullName evidence="2">Uncharacterized protein</fullName>
    </submittedName>
</protein>
<dbReference type="EMBL" id="ML121595">
    <property type="protein sequence ID" value="RPB19226.1"/>
    <property type="molecule type" value="Genomic_DNA"/>
</dbReference>